<dbReference type="Pfam" id="PF04389">
    <property type="entry name" value="Peptidase_M28"/>
    <property type="match status" value="1"/>
</dbReference>
<feature type="domain" description="Peptidase M28" evidence="2">
    <location>
        <begin position="105"/>
        <end position="330"/>
    </location>
</feature>
<reference evidence="3 4" key="1">
    <citation type="submission" date="2015-07" db="EMBL/GenBank/DDBJ databases">
        <authorList>
            <person name="Noorani M."/>
        </authorList>
    </citation>
    <scope>NUCLEOTIDE SEQUENCE [LARGE SCALE GENOMIC DNA]</scope>
    <source>
        <strain evidence="4">ATCC 25104 / DSM 625 / JCM 10724 / NBRC 103206 / NCIMB 11243 / YT-1</strain>
    </source>
</reference>
<evidence type="ECO:0000256" key="1">
    <source>
        <dbReference type="SAM" id="Phobius"/>
    </source>
</evidence>
<gene>
    <name evidence="3" type="ORF">BVI061214_00513</name>
</gene>
<comment type="caution">
    <text evidence="3">The sequence shown here is derived from an EMBL/GenBank/DDBJ whole genome shotgun (WGS) entry which is preliminary data.</text>
</comment>
<keyword evidence="1" id="KW-0812">Transmembrane</keyword>
<evidence type="ECO:0000313" key="4">
    <source>
        <dbReference type="Proteomes" id="UP000037685"/>
    </source>
</evidence>
<dbReference type="Proteomes" id="UP000037685">
    <property type="component" value="Unassembled WGS sequence"/>
</dbReference>
<name>A0A0M9AER1_THEAQ</name>
<feature type="transmembrane region" description="Helical" evidence="1">
    <location>
        <begin position="56"/>
        <end position="84"/>
    </location>
</feature>
<proteinExistence type="predicted"/>
<accession>A0A0M9AER1</accession>
<dbReference type="AlphaFoldDB" id="A0A0M9AER1"/>
<dbReference type="RefSeq" id="WP_053767207.1">
    <property type="nucleotide sequence ID" value="NZ_LHCI01000106.1"/>
</dbReference>
<dbReference type="Gene3D" id="3.40.630.10">
    <property type="entry name" value="Zn peptidases"/>
    <property type="match status" value="1"/>
</dbReference>
<dbReference type="InterPro" id="IPR007484">
    <property type="entry name" value="Peptidase_M28"/>
</dbReference>
<feature type="transmembrane region" description="Helical" evidence="1">
    <location>
        <begin position="138"/>
        <end position="168"/>
    </location>
</feature>
<keyword evidence="1" id="KW-0472">Membrane</keyword>
<evidence type="ECO:0000313" key="3">
    <source>
        <dbReference type="EMBL" id="KOX89355.1"/>
    </source>
</evidence>
<sequence length="347" mass="38254">MNPLEEVLALLKLPHRGSATPLEAEAFRRLRALLEERGLAPAAIPFRGVPSYGWELLFISLLLALTPFSPLFPLLGALGFFLYFHGIRPWAFLLDRFPSQNLLAWKGEGERALVLMAHVDTAKTYFLYHPGRVRGFRLAFLVNAGLAFLAPFLAFTALAWPLGLYFLLQAALLLHRELSAPYVEGGNDNGSGVAVATALFLEAEPPPGWRLGLALTGCEEVGALGAKALLPHLPTGALVLNLDNVGWGELFYAEGEGMLLFFPYRGPLLEAARKTPGARPVRYRLAYFDTLPLTQRGFSCLTLVRLEGGLPPDWHWPTDTFARLDEGALEGTLVYARSLLEKVFRES</sequence>
<dbReference type="PATRIC" id="fig|271.14.peg.603"/>
<dbReference type="EMBL" id="LHCI01000106">
    <property type="protein sequence ID" value="KOX89355.1"/>
    <property type="molecule type" value="Genomic_DNA"/>
</dbReference>
<dbReference type="SUPFAM" id="SSF53187">
    <property type="entry name" value="Zn-dependent exopeptidases"/>
    <property type="match status" value="1"/>
</dbReference>
<protein>
    <submittedName>
        <fullName evidence="3">Peptidase family M28</fullName>
    </submittedName>
</protein>
<evidence type="ECO:0000259" key="2">
    <source>
        <dbReference type="Pfam" id="PF04389"/>
    </source>
</evidence>
<keyword evidence="1" id="KW-1133">Transmembrane helix</keyword>
<organism evidence="3 4">
    <name type="scientific">Thermus aquaticus</name>
    <dbReference type="NCBI Taxonomy" id="271"/>
    <lineage>
        <taxon>Bacteria</taxon>
        <taxon>Thermotogati</taxon>
        <taxon>Deinococcota</taxon>
        <taxon>Deinococci</taxon>
        <taxon>Thermales</taxon>
        <taxon>Thermaceae</taxon>
        <taxon>Thermus</taxon>
    </lineage>
</organism>